<keyword evidence="1" id="KW-1133">Transmembrane helix</keyword>
<dbReference type="EMBL" id="SOCA01000001">
    <property type="protein sequence ID" value="TDU81236.1"/>
    <property type="molecule type" value="Genomic_DNA"/>
</dbReference>
<dbReference type="Pfam" id="PF03734">
    <property type="entry name" value="YkuD"/>
    <property type="match status" value="1"/>
</dbReference>
<dbReference type="PANTHER" id="PTHR38589:SF1">
    <property type="entry name" value="BLR0621 PROTEIN"/>
    <property type="match status" value="1"/>
</dbReference>
<sequence>MTTLAKTPSSWIQCHDTAQARYVVNRWNLFFISLLLVLTLGLFPGKAAAQIGKSVRQVIVAQAAGWNSNTATMQAYQRASATSPWQPVFSQPIPILLGRSGLAWGRGVFTPPRNGIPMKVEKDWRAPAGVFQLGSLFGYAARPPSGARWPYVQVGPWDAYVDDPNNPYYNQHVRVDPKRIPPWFEKQRMRLGDDAYKWMLEIRHNQRPVAPGYGSAIFFHVRRGPTKPSAGCSTMAVENLERMIRWLDPQASPHYVLLPKADYQYLRGPWGLP</sequence>
<keyword evidence="1" id="KW-0812">Transmembrane</keyword>
<dbReference type="PANTHER" id="PTHR38589">
    <property type="entry name" value="BLR0621 PROTEIN"/>
    <property type="match status" value="1"/>
</dbReference>
<evidence type="ECO:0000256" key="1">
    <source>
        <dbReference type="SAM" id="Phobius"/>
    </source>
</evidence>
<dbReference type="AlphaFoldDB" id="A0A4R7SRZ3"/>
<proteinExistence type="predicted"/>
<feature type="domain" description="L,D-TPase catalytic" evidence="2">
    <location>
        <begin position="106"/>
        <end position="250"/>
    </location>
</feature>
<evidence type="ECO:0000259" key="2">
    <source>
        <dbReference type="Pfam" id="PF03734"/>
    </source>
</evidence>
<gene>
    <name evidence="3" type="ORF">EI77_00539</name>
</gene>
<protein>
    <submittedName>
        <fullName evidence="3">L,D-peptidoglycan transpeptidase YkuD (ErfK/YbiS/YcfS/YnhG family)</fullName>
    </submittedName>
</protein>
<accession>A0A4R7SRZ3</accession>
<reference evidence="3 4" key="1">
    <citation type="submission" date="2019-03" db="EMBL/GenBank/DDBJ databases">
        <title>Genomic Encyclopedia of Archaeal and Bacterial Type Strains, Phase II (KMG-II): from individual species to whole genera.</title>
        <authorList>
            <person name="Goeker M."/>
        </authorList>
    </citation>
    <scope>NUCLEOTIDE SEQUENCE [LARGE SCALE GENOMIC DNA]</scope>
    <source>
        <strain evidence="3 4">ATCC 25309</strain>
    </source>
</reference>
<evidence type="ECO:0000313" key="4">
    <source>
        <dbReference type="Proteomes" id="UP000295662"/>
    </source>
</evidence>
<dbReference type="InterPro" id="IPR005490">
    <property type="entry name" value="LD_TPept_cat_dom"/>
</dbReference>
<organism evidence="3 4">
    <name type="scientific">Prosthecobacter fusiformis</name>
    <dbReference type="NCBI Taxonomy" id="48464"/>
    <lineage>
        <taxon>Bacteria</taxon>
        <taxon>Pseudomonadati</taxon>
        <taxon>Verrucomicrobiota</taxon>
        <taxon>Verrucomicrobiia</taxon>
        <taxon>Verrucomicrobiales</taxon>
        <taxon>Verrucomicrobiaceae</taxon>
        <taxon>Prosthecobacter</taxon>
    </lineage>
</organism>
<name>A0A4R7SRZ3_9BACT</name>
<feature type="transmembrane region" description="Helical" evidence="1">
    <location>
        <begin position="29"/>
        <end position="49"/>
    </location>
</feature>
<dbReference type="Proteomes" id="UP000295662">
    <property type="component" value="Unassembled WGS sequence"/>
</dbReference>
<evidence type="ECO:0000313" key="3">
    <source>
        <dbReference type="EMBL" id="TDU81236.1"/>
    </source>
</evidence>
<keyword evidence="4" id="KW-1185">Reference proteome</keyword>
<keyword evidence="1" id="KW-0472">Membrane</keyword>
<comment type="caution">
    <text evidence="3">The sequence shown here is derived from an EMBL/GenBank/DDBJ whole genome shotgun (WGS) entry which is preliminary data.</text>
</comment>
<dbReference type="GO" id="GO:0016740">
    <property type="term" value="F:transferase activity"/>
    <property type="evidence" value="ECO:0007669"/>
    <property type="project" value="InterPro"/>
</dbReference>